<dbReference type="AlphaFoldDB" id="A0A2A2AWJ4"/>
<proteinExistence type="predicted"/>
<evidence type="ECO:0000256" key="1">
    <source>
        <dbReference type="SAM" id="MobiDB-lite"/>
    </source>
</evidence>
<evidence type="ECO:0000313" key="2">
    <source>
        <dbReference type="EMBL" id="PAT42084.1"/>
    </source>
</evidence>
<name>A0A2A2AWJ4_9BURK</name>
<organism evidence="2 3">
    <name type="scientific">Vandammella animalimorsus</name>
    <dbReference type="NCBI Taxonomy" id="2029117"/>
    <lineage>
        <taxon>Bacteria</taxon>
        <taxon>Pseudomonadati</taxon>
        <taxon>Pseudomonadota</taxon>
        <taxon>Betaproteobacteria</taxon>
        <taxon>Burkholderiales</taxon>
        <taxon>Comamonadaceae</taxon>
        <taxon>Vandammella</taxon>
    </lineage>
</organism>
<protein>
    <submittedName>
        <fullName evidence="2">Uncharacterized protein</fullName>
    </submittedName>
</protein>
<reference evidence="2 3" key="1">
    <citation type="submission" date="2017-08" db="EMBL/GenBank/DDBJ databases">
        <title>WGS of Clinical strains of the CDC Group NO-1 linked to zoonotic infections in humans.</title>
        <authorList>
            <person name="Bernier A.-M."/>
            <person name="Bernard K."/>
        </authorList>
    </citation>
    <scope>NUCLEOTIDE SEQUENCE [LARGE SCALE GENOMIC DNA]</scope>
    <source>
        <strain evidence="2 3">NML120219</strain>
    </source>
</reference>
<gene>
    <name evidence="2" type="ORF">CK621_11090</name>
</gene>
<dbReference type="Proteomes" id="UP000218439">
    <property type="component" value="Unassembled WGS sequence"/>
</dbReference>
<sequence>MAHGSLETPRPLAQQCPAQRLLQCQTPSDAPTPGAFLMKHRLLWAAALLLPATLAAQSLPAPPHDAQTTPQTTPQAATQTAAQTADQTLAAHLPSQAQRVQVYASTHWFFAAQPYDHHTLRGIVRGWLQDRALYRALDDAAQVQASMARLRAVRVRTDAKAQATRTEQAPCLINPFMLWDISDGQDALTSLALPMPAQKPSSKDSPDPFIPACLERGGQAYALEVNRADVWQAIEPLLKPPR</sequence>
<dbReference type="EMBL" id="NSJE01000019">
    <property type="protein sequence ID" value="PAT42084.1"/>
    <property type="molecule type" value="Genomic_DNA"/>
</dbReference>
<evidence type="ECO:0000313" key="3">
    <source>
        <dbReference type="Proteomes" id="UP000218439"/>
    </source>
</evidence>
<feature type="region of interest" description="Disordered" evidence="1">
    <location>
        <begin position="59"/>
        <end position="84"/>
    </location>
</feature>
<accession>A0A2A2AWJ4</accession>
<comment type="caution">
    <text evidence="2">The sequence shown here is derived from an EMBL/GenBank/DDBJ whole genome shotgun (WGS) entry which is preliminary data.</text>
</comment>